<evidence type="ECO:0000313" key="3">
    <source>
        <dbReference type="Proteomes" id="UP000318693"/>
    </source>
</evidence>
<accession>A0A552WRV2</accession>
<protein>
    <submittedName>
        <fullName evidence="2">MOSC domain-containing protein</fullName>
    </submittedName>
</protein>
<dbReference type="PROSITE" id="PS51340">
    <property type="entry name" value="MOSC"/>
    <property type="match status" value="1"/>
</dbReference>
<dbReference type="InterPro" id="IPR011037">
    <property type="entry name" value="Pyrv_Knase-like_insert_dom_sf"/>
</dbReference>
<reference evidence="2 3" key="1">
    <citation type="submission" date="2019-07" db="EMBL/GenBank/DDBJ databases">
        <title>Georgenia wutianyii sp. nov. and Georgenia *** sp. nov. isolated from plateau pika (Ochotona curzoniae) in the Qinghai-Tibet plateau of China.</title>
        <authorList>
            <person name="Tian Z."/>
        </authorList>
    </citation>
    <scope>NUCLEOTIDE SEQUENCE [LARGE SCALE GENOMIC DNA]</scope>
    <source>
        <strain evidence="2 3">Z446</strain>
    </source>
</reference>
<dbReference type="InterPro" id="IPR052353">
    <property type="entry name" value="Benzoxazolinone_Detox_Enz"/>
</dbReference>
<feature type="domain" description="MOSC" evidence="1">
    <location>
        <begin position="36"/>
        <end position="171"/>
    </location>
</feature>
<dbReference type="InterPro" id="IPR005302">
    <property type="entry name" value="MoCF_Sase_C"/>
</dbReference>
<dbReference type="AlphaFoldDB" id="A0A552WRV2"/>
<dbReference type="SUPFAM" id="SSF50800">
    <property type="entry name" value="PK beta-barrel domain-like"/>
    <property type="match status" value="1"/>
</dbReference>
<comment type="caution">
    <text evidence="2">The sequence shown here is derived from an EMBL/GenBank/DDBJ whole genome shotgun (WGS) entry which is preliminary data.</text>
</comment>
<sequence>MTTAATVPPALVTHVCRVGTLHDDAGTVGVTAIDKRPVDGAVQVGTYGLRGDVQADRKHHGGPEKALYAIDQAEADHWAAELGTPVTPGRFGENLRLAGLAVDDAEIGERWRIGDVVEVEVTGPRTPCATFGRWLRQESWVRRYTERGRPGAYLRVLAGGPVRAGDAVTVTHRPGHGVTVARWFTDHDPAAAETLHTHEYDTGWEMAAYLRPHVERALRRPASRL</sequence>
<keyword evidence="3" id="KW-1185">Reference proteome</keyword>
<organism evidence="2 3">
    <name type="scientific">Georgenia yuyongxinii</name>
    <dbReference type="NCBI Taxonomy" id="2589797"/>
    <lineage>
        <taxon>Bacteria</taxon>
        <taxon>Bacillati</taxon>
        <taxon>Actinomycetota</taxon>
        <taxon>Actinomycetes</taxon>
        <taxon>Micrococcales</taxon>
        <taxon>Bogoriellaceae</taxon>
        <taxon>Georgenia</taxon>
    </lineage>
</organism>
<dbReference type="RefSeq" id="WP_143418323.1">
    <property type="nucleotide sequence ID" value="NZ_VJXR01000023.1"/>
</dbReference>
<dbReference type="GO" id="GO:0030151">
    <property type="term" value="F:molybdenum ion binding"/>
    <property type="evidence" value="ECO:0007669"/>
    <property type="project" value="InterPro"/>
</dbReference>
<dbReference type="EMBL" id="VJXR01000023">
    <property type="protein sequence ID" value="TRW45435.1"/>
    <property type="molecule type" value="Genomic_DNA"/>
</dbReference>
<evidence type="ECO:0000259" key="1">
    <source>
        <dbReference type="PROSITE" id="PS51340"/>
    </source>
</evidence>
<dbReference type="Pfam" id="PF03473">
    <property type="entry name" value="MOSC"/>
    <property type="match status" value="1"/>
</dbReference>
<name>A0A552WRV2_9MICO</name>
<dbReference type="Proteomes" id="UP000318693">
    <property type="component" value="Unassembled WGS sequence"/>
</dbReference>
<dbReference type="GO" id="GO:0003824">
    <property type="term" value="F:catalytic activity"/>
    <property type="evidence" value="ECO:0007669"/>
    <property type="project" value="InterPro"/>
</dbReference>
<evidence type="ECO:0000313" key="2">
    <source>
        <dbReference type="EMBL" id="TRW45435.1"/>
    </source>
</evidence>
<dbReference type="PANTHER" id="PTHR30212">
    <property type="entry name" value="PROTEIN YIIM"/>
    <property type="match status" value="1"/>
</dbReference>
<gene>
    <name evidence="2" type="ORF">FJ693_09660</name>
</gene>
<dbReference type="Gene3D" id="2.40.33.20">
    <property type="entry name" value="PK beta-barrel domain-like"/>
    <property type="match status" value="1"/>
</dbReference>
<dbReference type="GO" id="GO:0030170">
    <property type="term" value="F:pyridoxal phosphate binding"/>
    <property type="evidence" value="ECO:0007669"/>
    <property type="project" value="InterPro"/>
</dbReference>
<proteinExistence type="predicted"/>
<dbReference type="PANTHER" id="PTHR30212:SF2">
    <property type="entry name" value="PROTEIN YIIM"/>
    <property type="match status" value="1"/>
</dbReference>